<evidence type="ECO:0000256" key="3">
    <source>
        <dbReference type="SAM" id="SignalP"/>
    </source>
</evidence>
<dbReference type="EMBL" id="JAHSPG010000014">
    <property type="protein sequence ID" value="MBV4359010.1"/>
    <property type="molecule type" value="Genomic_DNA"/>
</dbReference>
<reference evidence="6" key="1">
    <citation type="submission" date="2021-06" db="EMBL/GenBank/DDBJ databases">
        <authorList>
            <person name="Huq M.A."/>
        </authorList>
    </citation>
    <scope>NUCLEOTIDE SEQUENCE</scope>
    <source>
        <strain evidence="6">MAH-26</strain>
    </source>
</reference>
<feature type="domain" description="TonB-dependent receptor plug" evidence="5">
    <location>
        <begin position="114"/>
        <end position="222"/>
    </location>
</feature>
<dbReference type="Pfam" id="PF07715">
    <property type="entry name" value="Plug"/>
    <property type="match status" value="1"/>
</dbReference>
<dbReference type="PROSITE" id="PS52016">
    <property type="entry name" value="TONB_DEPENDENT_REC_3"/>
    <property type="match status" value="1"/>
</dbReference>
<keyword evidence="1" id="KW-0812">Transmembrane</keyword>
<keyword evidence="1 2" id="KW-0472">Membrane</keyword>
<gene>
    <name evidence="6" type="ORF">KTO63_17715</name>
</gene>
<evidence type="ECO:0000313" key="7">
    <source>
        <dbReference type="Proteomes" id="UP000812270"/>
    </source>
</evidence>
<dbReference type="NCBIfam" id="TIGR04056">
    <property type="entry name" value="OMP_RagA_SusC"/>
    <property type="match status" value="1"/>
</dbReference>
<dbReference type="InterPro" id="IPR012910">
    <property type="entry name" value="Plug_dom"/>
</dbReference>
<dbReference type="InterPro" id="IPR039426">
    <property type="entry name" value="TonB-dep_rcpt-like"/>
</dbReference>
<sequence>MKKRMTLLLLCTFLAHIYTWGQQATVNGKVVDEGSLPLAGVSITVKGSKQGTHTDAGGSYSIKANTGQTLVFSSVSFASQEVVLGSNTTINITLKKNASSLDQVVVVGYGSQKKTDLTGAVSTIDLQKTLDSRPVPDLARGLQGASPGLMITTSSGDLGQSPEIHLRGINGSVNADATPLILLDNVPIANMMMVNPSDIESISVLKDAAAASIYGSRASWGVILLTSKKGKKGQARISYENNFAWSSPMNTPKIADGADGAEFMLQAYRRTAPNTASFNILGAYYDDISIDRMRQWKKLYGGMDLGPDLVEGRDFERRAGQTYYYRAFDADNVFLNNSSPQMKHNLSISGGDGKTTYYASVGVMDQKGLVKVTPEPDRFTRFNGTARVETKVNNWFTARASLMAFTSKKKYPNFRLANAAAGANEYWFNIYRYPETYPYGTFNGLPMKNILTELQQAHMNTLSTDQARLQTGATLTFMKGWTADVDYTYSIENAHSNIATSPISGIDSWTDATLTKVVANYFPAEDYVRENAVWTKRNVGKAYTTYVKDVNGHSFKAMAGVDAEYYISEFQYSSATGLMLASKPTLNLTTGTQTVNGYPTHWSTLGYFGRLNYSYKGKYLLEANIRRDGASNFPPTQKWGTFPSFSAGYIVTNEKFMEGVKDKTPLSFLKIRGSWGSIGNNDIGSNSYLRSMNASPSGWWVGAGQNPTKVEVYDNVSNSLTWETVQTTDLGLNARFFHDALSVDFDVYNRATKGMVTTGVEVPSSLGSAASKRNFGEMVTKGWELAISYDKVFSNGLGISIGGNISDAKSTITKFANTEVNIMPGGNDVPNYQGKTMGEIWGYTSDRLFTTADFNGNNGQANPTWNYDAKTPNQDALNTSSAFHFGPGDVKYKDVDGSGTVDFGKGTNLDHGDMHVIGNTTPRYLYGLRLGLNYAGFDVSAYFQGVGKRDYWGTGSLFVPAFTIAEAVYQNQMDYWTPDNLNAFYPAPSNPGANNHNANWQPQTRYLLNMAYMRMKNITVGYTLPKALTQKISIARARVFASGENLFTIDKLTMSIDPEIQQNSVQGFTDPKSFGRTYPYFRTWSCGLQVDL</sequence>
<dbReference type="InterPro" id="IPR000531">
    <property type="entry name" value="Beta-barrel_TonB"/>
</dbReference>
<feature type="domain" description="TonB-dependent receptor-like beta-barrel" evidence="4">
    <location>
        <begin position="425"/>
        <end position="903"/>
    </location>
</feature>
<comment type="similarity">
    <text evidence="1 2">Belongs to the TonB-dependent receptor family.</text>
</comment>
<comment type="caution">
    <text evidence="6">The sequence shown here is derived from an EMBL/GenBank/DDBJ whole genome shotgun (WGS) entry which is preliminary data.</text>
</comment>
<keyword evidence="2" id="KW-0798">TonB box</keyword>
<comment type="subcellular location">
    <subcellularLocation>
        <location evidence="1">Cell outer membrane</location>
        <topology evidence="1">Multi-pass membrane protein</topology>
    </subcellularLocation>
</comment>
<dbReference type="Proteomes" id="UP000812270">
    <property type="component" value="Unassembled WGS sequence"/>
</dbReference>
<evidence type="ECO:0000256" key="2">
    <source>
        <dbReference type="RuleBase" id="RU003357"/>
    </source>
</evidence>
<dbReference type="Pfam" id="PF13715">
    <property type="entry name" value="CarbopepD_reg_2"/>
    <property type="match status" value="1"/>
</dbReference>
<name>A0A9E2W3W6_9BACT</name>
<dbReference type="InterPro" id="IPR023997">
    <property type="entry name" value="TonB-dep_OMP_SusC/RagA_CS"/>
</dbReference>
<feature type="signal peptide" evidence="3">
    <location>
        <begin position="1"/>
        <end position="24"/>
    </location>
</feature>
<keyword evidence="1" id="KW-0998">Cell outer membrane</keyword>
<keyword evidence="7" id="KW-1185">Reference proteome</keyword>
<accession>A0A9E2W3W6</accession>
<keyword evidence="1" id="KW-1134">Transmembrane beta strand</keyword>
<keyword evidence="1" id="KW-0813">Transport</keyword>
<dbReference type="InterPro" id="IPR023996">
    <property type="entry name" value="TonB-dep_OMP_SusC/RagA"/>
</dbReference>
<evidence type="ECO:0000256" key="1">
    <source>
        <dbReference type="PROSITE-ProRule" id="PRU01360"/>
    </source>
</evidence>
<dbReference type="RefSeq" id="WP_217792836.1">
    <property type="nucleotide sequence ID" value="NZ_JAHSPG010000014.1"/>
</dbReference>
<protein>
    <submittedName>
        <fullName evidence="6">TonB-dependent receptor</fullName>
    </submittedName>
</protein>
<proteinExistence type="inferred from homology"/>
<organism evidence="6 7">
    <name type="scientific">Pinibacter aurantiacus</name>
    <dbReference type="NCBI Taxonomy" id="2851599"/>
    <lineage>
        <taxon>Bacteria</taxon>
        <taxon>Pseudomonadati</taxon>
        <taxon>Bacteroidota</taxon>
        <taxon>Chitinophagia</taxon>
        <taxon>Chitinophagales</taxon>
        <taxon>Chitinophagaceae</taxon>
        <taxon>Pinibacter</taxon>
    </lineage>
</organism>
<evidence type="ECO:0000313" key="6">
    <source>
        <dbReference type="EMBL" id="MBV4359010.1"/>
    </source>
</evidence>
<dbReference type="AlphaFoldDB" id="A0A9E2W3W6"/>
<evidence type="ECO:0000259" key="5">
    <source>
        <dbReference type="Pfam" id="PF07715"/>
    </source>
</evidence>
<dbReference type="GO" id="GO:0009279">
    <property type="term" value="C:cell outer membrane"/>
    <property type="evidence" value="ECO:0007669"/>
    <property type="project" value="UniProtKB-SubCell"/>
</dbReference>
<evidence type="ECO:0000259" key="4">
    <source>
        <dbReference type="Pfam" id="PF00593"/>
    </source>
</evidence>
<feature type="chain" id="PRO_5038540636" evidence="3">
    <location>
        <begin position="25"/>
        <end position="1092"/>
    </location>
</feature>
<dbReference type="NCBIfam" id="TIGR04057">
    <property type="entry name" value="SusC_RagA_signa"/>
    <property type="match status" value="1"/>
</dbReference>
<keyword evidence="6" id="KW-0675">Receptor</keyword>
<keyword evidence="3" id="KW-0732">Signal</keyword>
<dbReference type="Pfam" id="PF00593">
    <property type="entry name" value="TonB_dep_Rec_b-barrel"/>
    <property type="match status" value="1"/>
</dbReference>